<organism evidence="1 2">
    <name type="scientific">Halocatena marina</name>
    <dbReference type="NCBI Taxonomy" id="2934937"/>
    <lineage>
        <taxon>Archaea</taxon>
        <taxon>Methanobacteriati</taxon>
        <taxon>Methanobacteriota</taxon>
        <taxon>Stenosarchaea group</taxon>
        <taxon>Halobacteria</taxon>
        <taxon>Halobacteriales</taxon>
        <taxon>Natronomonadaceae</taxon>
        <taxon>Halocatena</taxon>
    </lineage>
</organism>
<comment type="caution">
    <text evidence="1">The sequence shown here is derived from an EMBL/GenBank/DDBJ whole genome shotgun (WGS) entry which is preliminary data.</text>
</comment>
<dbReference type="AlphaFoldDB" id="A0ABD5YRR8"/>
<name>A0ABD5YRR8_9EURY</name>
<keyword evidence="2" id="KW-1185">Reference proteome</keyword>
<evidence type="ECO:0000313" key="1">
    <source>
        <dbReference type="EMBL" id="MFC7189931.1"/>
    </source>
</evidence>
<evidence type="ECO:0000313" key="2">
    <source>
        <dbReference type="Proteomes" id="UP001596417"/>
    </source>
</evidence>
<dbReference type="Proteomes" id="UP001596417">
    <property type="component" value="Unassembled WGS sequence"/>
</dbReference>
<gene>
    <name evidence="1" type="ORF">ACFQL7_08725</name>
</gene>
<accession>A0ABD5YRR8</accession>
<dbReference type="Gene3D" id="3.40.190.10">
    <property type="entry name" value="Periplasmic binding protein-like II"/>
    <property type="match status" value="1"/>
</dbReference>
<dbReference type="SUPFAM" id="SSF53850">
    <property type="entry name" value="Periplasmic binding protein-like II"/>
    <property type="match status" value="1"/>
</dbReference>
<proteinExistence type="predicted"/>
<reference evidence="1 2" key="1">
    <citation type="journal article" date="2019" name="Int. J. Syst. Evol. Microbiol.">
        <title>The Global Catalogue of Microorganisms (GCM) 10K type strain sequencing project: providing services to taxonomists for standard genome sequencing and annotation.</title>
        <authorList>
            <consortium name="The Broad Institute Genomics Platform"/>
            <consortium name="The Broad Institute Genome Sequencing Center for Infectious Disease"/>
            <person name="Wu L."/>
            <person name="Ma J."/>
        </authorList>
    </citation>
    <scope>NUCLEOTIDE SEQUENCE [LARGE SCALE GENOMIC DNA]</scope>
    <source>
        <strain evidence="1 2">RDMS1</strain>
    </source>
</reference>
<protein>
    <submittedName>
        <fullName evidence="1">Uncharacterized protein</fullName>
    </submittedName>
</protein>
<dbReference type="RefSeq" id="WP_390205326.1">
    <property type="nucleotide sequence ID" value="NZ_JBHTAX010000001.1"/>
</dbReference>
<dbReference type="EMBL" id="JBHTAX010000001">
    <property type="protein sequence ID" value="MFC7189931.1"/>
    <property type="molecule type" value="Genomic_DNA"/>
</dbReference>
<sequence>MERSRPLAHPEGAKKQLAKQSDAISNISWEYYPFENYLAKATTAIPAGNAPDSLALSVLWVPRFADKGVALDLEKEGFDPSNYVSAARSNAATMIHSGRSRGMLTVA</sequence>